<dbReference type="AlphaFoldDB" id="A0A9X2VEC4"/>
<dbReference type="InterPro" id="IPR014942">
    <property type="entry name" value="AbiEii"/>
</dbReference>
<dbReference type="EMBL" id="JANTYZ010000002">
    <property type="protein sequence ID" value="MCS3864652.1"/>
    <property type="molecule type" value="Genomic_DNA"/>
</dbReference>
<accession>A0A9X2VEC4</accession>
<evidence type="ECO:0000313" key="1">
    <source>
        <dbReference type="EMBL" id="MCS3864652.1"/>
    </source>
</evidence>
<dbReference type="Gene3D" id="3.30.460.40">
    <property type="match status" value="1"/>
</dbReference>
<dbReference type="RefSeq" id="WP_013061175.1">
    <property type="nucleotide sequence ID" value="NZ_JANTYZ010000002.1"/>
</dbReference>
<reference evidence="1" key="1">
    <citation type="submission" date="2022-08" db="EMBL/GenBank/DDBJ databases">
        <title>Genomic Encyclopedia of Type Strains, Phase V (KMG-V): Genome sequencing to study the core and pangenomes of soil and plant-associated prokaryotes.</title>
        <authorList>
            <person name="Whitman W."/>
        </authorList>
    </citation>
    <scope>NUCLEOTIDE SEQUENCE</scope>
    <source>
        <strain evidence="1">SP2016B</strain>
    </source>
</reference>
<organism evidence="1 2">
    <name type="scientific">Salinibacter ruber</name>
    <dbReference type="NCBI Taxonomy" id="146919"/>
    <lineage>
        <taxon>Bacteria</taxon>
        <taxon>Pseudomonadati</taxon>
        <taxon>Rhodothermota</taxon>
        <taxon>Rhodothermia</taxon>
        <taxon>Rhodothermales</taxon>
        <taxon>Salinibacteraceae</taxon>
        <taxon>Salinibacter</taxon>
    </lineage>
</organism>
<evidence type="ECO:0000313" key="2">
    <source>
        <dbReference type="Proteomes" id="UP001155034"/>
    </source>
</evidence>
<name>A0A9X2VEC4_9BACT</name>
<proteinExistence type="predicted"/>
<gene>
    <name evidence="1" type="ORF">GGP82_001198</name>
</gene>
<dbReference type="Proteomes" id="UP001155034">
    <property type="component" value="Unassembled WGS sequence"/>
</dbReference>
<comment type="caution">
    <text evidence="1">The sequence shown here is derived from an EMBL/GenBank/DDBJ whole genome shotgun (WGS) entry which is preliminary data.</text>
</comment>
<dbReference type="Pfam" id="PF08843">
    <property type="entry name" value="AbiEii"/>
    <property type="match status" value="1"/>
</dbReference>
<dbReference type="InterPro" id="IPR043519">
    <property type="entry name" value="NT_sf"/>
</dbReference>
<dbReference type="SUPFAM" id="SSF81301">
    <property type="entry name" value="Nucleotidyltransferase"/>
    <property type="match status" value="1"/>
</dbReference>
<sequence>MSIEIDADDAEVRQIVPVLTSLREACDDLGVEFFVIGALARDLHLQHQNNIDVPRRTRDVDVAVAADGWESYAALRDRLITDQDFTDEDPKQKVHSPEGIELDLVPFGGIEDSSGQIHFPPDDRPEMTVLGFEEARRTTVSVTFDDGVSVEVVSLPALGLLKLIAWDESPHERAHDAQDLCFILRQYFDVGLNTIVERHADLFNEDDFNRPIVSAQAYGREIASLLQERDALREHVLRILERETADIHQSSLADAMNAVGCHPEYDLRFGSITALLTGIREELRE</sequence>
<protein>
    <submittedName>
        <fullName evidence="1">Nucleotidyltransferase</fullName>
    </submittedName>
</protein>